<dbReference type="EMBL" id="JANKHO010000727">
    <property type="protein sequence ID" value="KAJ3506780.1"/>
    <property type="molecule type" value="Genomic_DNA"/>
</dbReference>
<feature type="compositionally biased region" description="Basic and acidic residues" evidence="5">
    <location>
        <begin position="649"/>
        <end position="673"/>
    </location>
</feature>
<dbReference type="GO" id="GO:0005737">
    <property type="term" value="C:cytoplasm"/>
    <property type="evidence" value="ECO:0007669"/>
    <property type="project" value="UniProtKB-SubCell"/>
</dbReference>
<evidence type="ECO:0000256" key="1">
    <source>
        <dbReference type="ARBA" id="ARBA00004496"/>
    </source>
</evidence>
<feature type="compositionally biased region" description="Polar residues" evidence="5">
    <location>
        <begin position="284"/>
        <end position="297"/>
    </location>
</feature>
<evidence type="ECO:0000256" key="5">
    <source>
        <dbReference type="SAM" id="MobiDB-lite"/>
    </source>
</evidence>
<dbReference type="OrthoDB" id="342024at2759"/>
<reference evidence="7" key="1">
    <citation type="submission" date="2022-07" db="EMBL/GenBank/DDBJ databases">
        <title>Genome Sequence of Agrocybe chaxingu.</title>
        <authorList>
            <person name="Buettner E."/>
        </authorList>
    </citation>
    <scope>NUCLEOTIDE SEQUENCE</scope>
    <source>
        <strain evidence="7">MP-N11</strain>
    </source>
</reference>
<evidence type="ECO:0000313" key="8">
    <source>
        <dbReference type="Proteomes" id="UP001148786"/>
    </source>
</evidence>
<keyword evidence="3" id="KW-0378">Hydrolase</keyword>
<protein>
    <recommendedName>
        <fullName evidence="6">HBS1-like protein N-terminal domain-containing protein</fullName>
    </recommendedName>
</protein>
<dbReference type="GO" id="GO:0006412">
    <property type="term" value="P:translation"/>
    <property type="evidence" value="ECO:0007669"/>
    <property type="project" value="UniProtKB-KW"/>
</dbReference>
<feature type="compositionally biased region" description="Low complexity" evidence="5">
    <location>
        <begin position="687"/>
        <end position="704"/>
    </location>
</feature>
<organism evidence="7 8">
    <name type="scientific">Agrocybe chaxingu</name>
    <dbReference type="NCBI Taxonomy" id="84603"/>
    <lineage>
        <taxon>Eukaryota</taxon>
        <taxon>Fungi</taxon>
        <taxon>Dikarya</taxon>
        <taxon>Basidiomycota</taxon>
        <taxon>Agaricomycotina</taxon>
        <taxon>Agaricomycetes</taxon>
        <taxon>Agaricomycetidae</taxon>
        <taxon>Agaricales</taxon>
        <taxon>Agaricineae</taxon>
        <taxon>Strophariaceae</taxon>
        <taxon>Agrocybe</taxon>
    </lineage>
</organism>
<dbReference type="GO" id="GO:0016787">
    <property type="term" value="F:hydrolase activity"/>
    <property type="evidence" value="ECO:0007669"/>
    <property type="project" value="UniProtKB-KW"/>
</dbReference>
<accession>A0A9W8JW08</accession>
<feature type="compositionally biased region" description="Polar residues" evidence="5">
    <location>
        <begin position="464"/>
        <end position="475"/>
    </location>
</feature>
<proteinExistence type="predicted"/>
<feature type="domain" description="HBS1-like protein N-terminal" evidence="6">
    <location>
        <begin position="48"/>
        <end position="99"/>
    </location>
</feature>
<dbReference type="Proteomes" id="UP001148786">
    <property type="component" value="Unassembled WGS sequence"/>
</dbReference>
<feature type="compositionally biased region" description="Basic and acidic residues" evidence="5">
    <location>
        <begin position="632"/>
        <end position="642"/>
    </location>
</feature>
<feature type="region of interest" description="Disordered" evidence="5">
    <location>
        <begin position="632"/>
        <end position="739"/>
    </location>
</feature>
<dbReference type="Pfam" id="PF08938">
    <property type="entry name" value="HBS1_N"/>
    <property type="match status" value="1"/>
</dbReference>
<feature type="compositionally biased region" description="Low complexity" evidence="5">
    <location>
        <begin position="389"/>
        <end position="398"/>
    </location>
</feature>
<evidence type="ECO:0000256" key="4">
    <source>
        <dbReference type="ARBA" id="ARBA00022917"/>
    </source>
</evidence>
<dbReference type="InterPro" id="IPR015033">
    <property type="entry name" value="HBS1-like_N"/>
</dbReference>
<feature type="compositionally biased region" description="Low complexity" evidence="5">
    <location>
        <begin position="319"/>
        <end position="349"/>
    </location>
</feature>
<feature type="compositionally biased region" description="Low complexity" evidence="5">
    <location>
        <begin position="116"/>
        <end position="126"/>
    </location>
</feature>
<dbReference type="AlphaFoldDB" id="A0A9W8JW08"/>
<comment type="subcellular location">
    <subcellularLocation>
        <location evidence="1">Cytoplasm</location>
    </subcellularLocation>
</comment>
<gene>
    <name evidence="7" type="ORF">NLJ89_g6679</name>
</gene>
<evidence type="ECO:0000256" key="2">
    <source>
        <dbReference type="ARBA" id="ARBA00022490"/>
    </source>
</evidence>
<keyword evidence="8" id="KW-1185">Reference proteome</keyword>
<comment type="caution">
    <text evidence="7">The sequence shown here is derived from an EMBL/GenBank/DDBJ whole genome shotgun (WGS) entry which is preliminary data.</text>
</comment>
<evidence type="ECO:0000256" key="3">
    <source>
        <dbReference type="ARBA" id="ARBA00022801"/>
    </source>
</evidence>
<feature type="region of interest" description="Disordered" evidence="5">
    <location>
        <begin position="107"/>
        <end position="145"/>
    </location>
</feature>
<feature type="region of interest" description="Disordered" evidence="5">
    <location>
        <begin position="583"/>
        <end position="612"/>
    </location>
</feature>
<evidence type="ECO:0000313" key="7">
    <source>
        <dbReference type="EMBL" id="KAJ3506780.1"/>
    </source>
</evidence>
<name>A0A9W8JW08_9AGAR</name>
<feature type="compositionally biased region" description="Polar residues" evidence="5">
    <location>
        <begin position="237"/>
        <end position="258"/>
    </location>
</feature>
<feature type="region of interest" description="Disordered" evidence="5">
    <location>
        <begin position="1"/>
        <end position="27"/>
    </location>
</feature>
<keyword evidence="2" id="KW-0963">Cytoplasm</keyword>
<sequence>MSRHRDIRNMNYRDELDDTAISDEGDEDMTLEQQGLPEDILLASVQAEYAQAQMNDGLEQVRLILGDEASSDISDLSIKEALWEYYFDVDKTVQWAYEERQRRRIARERKDRGRNSGSTSSGYEFSSEQEDLSGQGNENIQYDQGDPQLRLPSIFRAQQQPGFDSEAYLAVESPRPVKKLLSTISEHTERTEPSIMWRSRQTYYVPDTPRTYVSSSTTTSYGREIDAEFYVDEHPNDTYNDPNTGRASPSGSAIQRLSTFDPPPSNSSSSTISPNEQLYPASDPASSLPTIPDFNSKSSDHDHKPLPPQPIASPKKTQSKLSKLASSRTSSASSVSASSRSSGTAVTGSIKTFPALRPSAHSERPPSTFAPSEVSSKELPPLPPPSTTPTPSSTSSLVRRAIRTALELEDLDREPTPKPQAPHSTASEDDRSKTPTPASVKAQESRKAGSSQSRPLSKLALLAQQKSETASNRSVPLSELAPSSVPSPTRPLSKLAMLAQQKVDSSRVPKLPKTTTEYLTPIANGSSVTTAITTSYQSLYSLTDPNRSNVIPRLDLVPLQSPGGVSPSAPEPKTSKLAMKIKKANEKPPVSPGFPSEDEVIPPVSPLFQPKSPRVRALPSAFAFVLLRDRLSSEDKTKDKDTKRKKKDHDRQKDKDSKVKDRVLSEESLDSHPRRSRKHKPAKSPMDDPVSPRSFSFDSPSPDDIVLNARKGTALGQKAPASTASAKRSTGAGKTPLTT</sequence>
<keyword evidence="4" id="KW-0648">Protein biosynthesis</keyword>
<evidence type="ECO:0000259" key="6">
    <source>
        <dbReference type="Pfam" id="PF08938"/>
    </source>
</evidence>
<feature type="compositionally biased region" description="Acidic residues" evidence="5">
    <location>
        <begin position="15"/>
        <end position="27"/>
    </location>
</feature>
<feature type="region of interest" description="Disordered" evidence="5">
    <location>
        <begin position="233"/>
        <end position="492"/>
    </location>
</feature>
<feature type="compositionally biased region" description="Polar residues" evidence="5">
    <location>
        <begin position="132"/>
        <end position="142"/>
    </location>
</feature>